<comment type="function">
    <text evidence="6">Part of the outer membrane protein assembly complex, which is involved in assembly and insertion of beta-barrel proteins into the outer membrane.</text>
</comment>
<evidence type="ECO:0000256" key="4">
    <source>
        <dbReference type="ARBA" id="ARBA00023237"/>
    </source>
</evidence>
<evidence type="ECO:0000256" key="7">
    <source>
        <dbReference type="PROSITE-ProRule" id="PRU00339"/>
    </source>
</evidence>
<organism evidence="9 10">
    <name type="scientific">Nisaea acidiphila</name>
    <dbReference type="NCBI Taxonomy" id="1862145"/>
    <lineage>
        <taxon>Bacteria</taxon>
        <taxon>Pseudomonadati</taxon>
        <taxon>Pseudomonadota</taxon>
        <taxon>Alphaproteobacteria</taxon>
        <taxon>Rhodospirillales</taxon>
        <taxon>Thalassobaculaceae</taxon>
        <taxon>Nisaea</taxon>
    </lineage>
</organism>
<dbReference type="KEGG" id="naci:NUH88_16960"/>
<keyword evidence="3 6" id="KW-0564">Palmitate</keyword>
<dbReference type="SUPFAM" id="SSF48452">
    <property type="entry name" value="TPR-like"/>
    <property type="match status" value="1"/>
</dbReference>
<dbReference type="EMBL" id="CP102480">
    <property type="protein sequence ID" value="UUX49083.1"/>
    <property type="molecule type" value="Genomic_DNA"/>
</dbReference>
<evidence type="ECO:0000256" key="2">
    <source>
        <dbReference type="ARBA" id="ARBA00023136"/>
    </source>
</evidence>
<dbReference type="NCBIfam" id="TIGR03302">
    <property type="entry name" value="OM_YfiO"/>
    <property type="match status" value="1"/>
</dbReference>
<reference evidence="9" key="1">
    <citation type="submission" date="2022-08" db="EMBL/GenBank/DDBJ databases">
        <title>Nisaea acidiphila sp. nov., isolated from a marine algal debris and emended description of the genus Nisaea Urios et al. 2008.</title>
        <authorList>
            <person name="Kwon K."/>
        </authorList>
    </citation>
    <scope>NUCLEOTIDE SEQUENCE</scope>
    <source>
        <strain evidence="9">MEBiC11861</strain>
    </source>
</reference>
<keyword evidence="7" id="KW-0802">TPR repeat</keyword>
<dbReference type="PANTHER" id="PTHR37423">
    <property type="entry name" value="SOLUBLE LYTIC MUREIN TRANSGLYCOSYLASE-RELATED"/>
    <property type="match status" value="1"/>
</dbReference>
<comment type="similarity">
    <text evidence="6">Belongs to the BamD family.</text>
</comment>
<sequence length="277" mass="31079">MKFAFGGLGPLRAKSLALVAGALALTACSSDEPKLEYVERPVEELYNEAVDTALEGDYKKAAPLFDEVERQHPYSVWATQAQLMAAYSQYQSNKYDEAIGALDRFIQLNPSNANVDYAYYLKGLCYYEQIVDVGRDQKLTRNAMETLQELVQRFPGSKYSRDALLKIDLTRNHLAGKEMEIGRFYLRQGQYLAAINRFKRVVENYDTTDQVPEALHRLTEAYAALGLHEQAERTAAVLGHNYPGSEWYQDSYALMTTGANRGTGSGEGLLGLGLWVF</sequence>
<dbReference type="Pfam" id="PF13525">
    <property type="entry name" value="YfiO"/>
    <property type="match status" value="1"/>
</dbReference>
<keyword evidence="2 6" id="KW-0472">Membrane</keyword>
<evidence type="ECO:0000256" key="6">
    <source>
        <dbReference type="HAMAP-Rule" id="MF_00922"/>
    </source>
</evidence>
<dbReference type="InterPro" id="IPR019734">
    <property type="entry name" value="TPR_rpt"/>
</dbReference>
<evidence type="ECO:0000313" key="10">
    <source>
        <dbReference type="Proteomes" id="UP001060336"/>
    </source>
</evidence>
<dbReference type="PROSITE" id="PS51257">
    <property type="entry name" value="PROKAR_LIPOPROTEIN"/>
    <property type="match status" value="1"/>
</dbReference>
<keyword evidence="1 6" id="KW-0732">Signal</keyword>
<dbReference type="AlphaFoldDB" id="A0A9J7AN65"/>
<dbReference type="InterPro" id="IPR039565">
    <property type="entry name" value="BamD-like"/>
</dbReference>
<proteinExistence type="inferred from homology"/>
<comment type="subcellular location">
    <subcellularLocation>
        <location evidence="6">Cell outer membrane</location>
        <topology evidence="6">Lipid-anchor</topology>
    </subcellularLocation>
</comment>
<evidence type="ECO:0000256" key="1">
    <source>
        <dbReference type="ARBA" id="ARBA00022729"/>
    </source>
</evidence>
<keyword evidence="4 6" id="KW-0998">Cell outer membrane</keyword>
<dbReference type="InterPro" id="IPR011990">
    <property type="entry name" value="TPR-like_helical_dom_sf"/>
</dbReference>
<dbReference type="InterPro" id="IPR017689">
    <property type="entry name" value="BamD"/>
</dbReference>
<dbReference type="Gene3D" id="1.25.40.10">
    <property type="entry name" value="Tetratricopeptide repeat domain"/>
    <property type="match status" value="1"/>
</dbReference>
<dbReference type="Proteomes" id="UP001060336">
    <property type="component" value="Chromosome"/>
</dbReference>
<gene>
    <name evidence="6" type="primary">bamD</name>
    <name evidence="9" type="ORF">NUH88_16960</name>
</gene>
<keyword evidence="10" id="KW-1185">Reference proteome</keyword>
<dbReference type="HAMAP" id="MF_00922">
    <property type="entry name" value="OM_assembly_BamD"/>
    <property type="match status" value="1"/>
</dbReference>
<dbReference type="PROSITE" id="PS50005">
    <property type="entry name" value="TPR"/>
    <property type="match status" value="1"/>
</dbReference>
<dbReference type="GO" id="GO:0051205">
    <property type="term" value="P:protein insertion into membrane"/>
    <property type="evidence" value="ECO:0007669"/>
    <property type="project" value="UniProtKB-UniRule"/>
</dbReference>
<dbReference type="GO" id="GO:1990063">
    <property type="term" value="C:Bam protein complex"/>
    <property type="evidence" value="ECO:0007669"/>
    <property type="project" value="TreeGrafter"/>
</dbReference>
<name>A0A9J7AN65_9PROT</name>
<dbReference type="SMART" id="SM00028">
    <property type="entry name" value="TPR"/>
    <property type="match status" value="3"/>
</dbReference>
<dbReference type="RefSeq" id="WP_257767584.1">
    <property type="nucleotide sequence ID" value="NZ_CP102480.1"/>
</dbReference>
<feature type="domain" description="Outer membrane lipoprotein BamD-like" evidence="8">
    <location>
        <begin position="40"/>
        <end position="234"/>
    </location>
</feature>
<keyword evidence="5 6" id="KW-0449">Lipoprotein</keyword>
<evidence type="ECO:0000313" key="9">
    <source>
        <dbReference type="EMBL" id="UUX49083.1"/>
    </source>
</evidence>
<dbReference type="CDD" id="cd15830">
    <property type="entry name" value="BamD"/>
    <property type="match status" value="1"/>
</dbReference>
<feature type="repeat" description="TPR" evidence="7">
    <location>
        <begin position="79"/>
        <end position="112"/>
    </location>
</feature>
<dbReference type="GO" id="GO:0043165">
    <property type="term" value="P:Gram-negative-bacterium-type cell outer membrane assembly"/>
    <property type="evidence" value="ECO:0007669"/>
    <property type="project" value="UniProtKB-UniRule"/>
</dbReference>
<accession>A0A9J7AN65</accession>
<comment type="subunit">
    <text evidence="6">Part of the Bam complex.</text>
</comment>
<dbReference type="PANTHER" id="PTHR37423:SF1">
    <property type="entry name" value="OUTER MEMBRANE PROTEIN ASSEMBLY FACTOR BAMD"/>
    <property type="match status" value="1"/>
</dbReference>
<evidence type="ECO:0000256" key="5">
    <source>
        <dbReference type="ARBA" id="ARBA00023288"/>
    </source>
</evidence>
<evidence type="ECO:0000256" key="3">
    <source>
        <dbReference type="ARBA" id="ARBA00023139"/>
    </source>
</evidence>
<evidence type="ECO:0000259" key="8">
    <source>
        <dbReference type="Pfam" id="PF13525"/>
    </source>
</evidence>
<protein>
    <recommendedName>
        <fullName evidence="6">Outer membrane protein assembly factor BamD</fullName>
    </recommendedName>
</protein>